<feature type="region of interest" description="Disordered" evidence="1">
    <location>
        <begin position="231"/>
        <end position="279"/>
    </location>
</feature>
<dbReference type="HOGENOM" id="CLU_997653_0_0_1"/>
<accession>S3DD56</accession>
<reference evidence="2 3" key="1">
    <citation type="journal article" date="2013" name="BMC Genomics">
        <title>Genomics-driven discovery of the pneumocandin biosynthetic gene cluster in the fungus Glarea lozoyensis.</title>
        <authorList>
            <person name="Chen L."/>
            <person name="Yue Q."/>
            <person name="Zhang X."/>
            <person name="Xiang M."/>
            <person name="Wang C."/>
            <person name="Li S."/>
            <person name="Che Y."/>
            <person name="Ortiz-Lopez F.J."/>
            <person name="Bills G.F."/>
            <person name="Liu X."/>
            <person name="An Z."/>
        </authorList>
    </citation>
    <scope>NUCLEOTIDE SEQUENCE [LARGE SCALE GENOMIC DNA]</scope>
    <source>
        <strain evidence="3">ATCC 20868 / MF5171</strain>
    </source>
</reference>
<keyword evidence="3" id="KW-1185">Reference proteome</keyword>
<feature type="compositionally biased region" description="Low complexity" evidence="1">
    <location>
        <begin position="243"/>
        <end position="254"/>
    </location>
</feature>
<dbReference type="EMBL" id="KE145367">
    <property type="protein sequence ID" value="EPE29926.1"/>
    <property type="molecule type" value="Genomic_DNA"/>
</dbReference>
<dbReference type="OrthoDB" id="10278164at2759"/>
<dbReference type="RefSeq" id="XP_008084035.1">
    <property type="nucleotide sequence ID" value="XM_008085844.1"/>
</dbReference>
<evidence type="ECO:0000256" key="1">
    <source>
        <dbReference type="SAM" id="MobiDB-lite"/>
    </source>
</evidence>
<gene>
    <name evidence="2" type="ORF">GLAREA_01086</name>
</gene>
<dbReference type="GeneID" id="19460144"/>
<dbReference type="AlphaFoldDB" id="S3DD56"/>
<evidence type="ECO:0000313" key="2">
    <source>
        <dbReference type="EMBL" id="EPE29926.1"/>
    </source>
</evidence>
<feature type="compositionally biased region" description="Acidic residues" evidence="1">
    <location>
        <begin position="265"/>
        <end position="279"/>
    </location>
</feature>
<evidence type="ECO:0000313" key="3">
    <source>
        <dbReference type="Proteomes" id="UP000016922"/>
    </source>
</evidence>
<dbReference type="Proteomes" id="UP000016922">
    <property type="component" value="Unassembled WGS sequence"/>
</dbReference>
<name>S3DD56_GLAL2</name>
<dbReference type="KEGG" id="glz:GLAREA_01086"/>
<sequence length="279" mass="31492">MPELHQIPPYWWRFLSLPPELRIMVWEFVPNEPPQSVIIGREINTMNLVCVTPDPILLAHRDEEVFLDALGRNRWMFCQNGIVPVGLPRVVFDWERDFIGIRIPLHAVTTPSLTFASIRVNIVANNDPMRLEAQQIVVMKDFDQNLIQIIANRVAMWSLRNGNFAIIFTQPGKIILIICTEPGEDEPFSSASRATLDHWATFTNRDLVEASGSKFSIKRVCFEGSGRTRSAFIEDSDSQTEGSSSNDSSPRSKSPVGVDEKDNVEFCDDTPEGENTDGE</sequence>
<organism evidence="2 3">
    <name type="scientific">Glarea lozoyensis (strain ATCC 20868 / MF5171)</name>
    <dbReference type="NCBI Taxonomy" id="1116229"/>
    <lineage>
        <taxon>Eukaryota</taxon>
        <taxon>Fungi</taxon>
        <taxon>Dikarya</taxon>
        <taxon>Ascomycota</taxon>
        <taxon>Pezizomycotina</taxon>
        <taxon>Leotiomycetes</taxon>
        <taxon>Helotiales</taxon>
        <taxon>Helotiaceae</taxon>
        <taxon>Glarea</taxon>
    </lineage>
</organism>
<proteinExistence type="predicted"/>
<protein>
    <submittedName>
        <fullName evidence="2">Uncharacterized protein</fullName>
    </submittedName>
</protein>